<dbReference type="InterPro" id="IPR000789">
    <property type="entry name" value="Cyclin-dep_kinase_reg-sub"/>
</dbReference>
<sequence>MTEPEWRSLGVQQSPGWVHYMIHEPERHVSIFFFLFLWCDLCHEASL</sequence>
<organism evidence="5 6">
    <name type="scientific">Parascaris equorum</name>
    <name type="common">Equine roundworm</name>
    <dbReference type="NCBI Taxonomy" id="6256"/>
    <lineage>
        <taxon>Eukaryota</taxon>
        <taxon>Metazoa</taxon>
        <taxon>Ecdysozoa</taxon>
        <taxon>Nematoda</taxon>
        <taxon>Chromadorea</taxon>
        <taxon>Rhabditida</taxon>
        <taxon>Spirurina</taxon>
        <taxon>Ascaridomorpha</taxon>
        <taxon>Ascaridoidea</taxon>
        <taxon>Ascarididae</taxon>
        <taxon>Parascaris</taxon>
    </lineage>
</organism>
<evidence type="ECO:0000313" key="5">
    <source>
        <dbReference type="Proteomes" id="UP000887564"/>
    </source>
</evidence>
<evidence type="ECO:0000256" key="1">
    <source>
        <dbReference type="ARBA" id="ARBA00007782"/>
    </source>
</evidence>
<comment type="function">
    <text evidence="4">Binds to the catalytic subunit of the cyclin dependent kinases and is essential for their biological function.</text>
</comment>
<dbReference type="InterPro" id="IPR036858">
    <property type="entry name" value="Cyclin-dep_kinase_reg-sub_sf"/>
</dbReference>
<name>A0A914S174_PAREQ</name>
<evidence type="ECO:0000256" key="4">
    <source>
        <dbReference type="RuleBase" id="RU311113"/>
    </source>
</evidence>
<protein>
    <recommendedName>
        <fullName evidence="4">Cyclin-dependent kinases regulatory subunit</fullName>
    </recommendedName>
</protein>
<dbReference type="GO" id="GO:0016538">
    <property type="term" value="F:cyclin-dependent protein serine/threonine kinase regulator activity"/>
    <property type="evidence" value="ECO:0007669"/>
    <property type="project" value="InterPro"/>
</dbReference>
<reference evidence="6" key="1">
    <citation type="submission" date="2022-11" db="UniProtKB">
        <authorList>
            <consortium name="WormBaseParasite"/>
        </authorList>
    </citation>
    <scope>IDENTIFICATION</scope>
</reference>
<dbReference type="Gene3D" id="3.30.170.10">
    <property type="entry name" value="Cyclin-dependent kinase, regulatory subunit"/>
    <property type="match status" value="1"/>
</dbReference>
<proteinExistence type="inferred from homology"/>
<dbReference type="PRINTS" id="PR00296">
    <property type="entry name" value="CYCLINKINASE"/>
</dbReference>
<evidence type="ECO:0000256" key="3">
    <source>
        <dbReference type="ARBA" id="ARBA00023306"/>
    </source>
</evidence>
<dbReference type="GO" id="GO:0051301">
    <property type="term" value="P:cell division"/>
    <property type="evidence" value="ECO:0007669"/>
    <property type="project" value="UniProtKB-UniRule"/>
</dbReference>
<keyword evidence="3 4" id="KW-0131">Cell cycle</keyword>
<keyword evidence="5" id="KW-1185">Reference proteome</keyword>
<comment type="similarity">
    <text evidence="1 4">Belongs to the CKS family.</text>
</comment>
<evidence type="ECO:0000256" key="2">
    <source>
        <dbReference type="ARBA" id="ARBA00022618"/>
    </source>
</evidence>
<dbReference type="PANTHER" id="PTHR23415">
    <property type="entry name" value="CYCLIN-DEPENDENT KINASES REGULATORY SUBUNIT/60S RIBOSOME SUBUNIT BIOGENESIS PROTEIN NIP7"/>
    <property type="match status" value="1"/>
</dbReference>
<evidence type="ECO:0000313" key="6">
    <source>
        <dbReference type="WBParaSite" id="PEQ_0000806501-mRNA-1"/>
    </source>
</evidence>
<dbReference type="Proteomes" id="UP000887564">
    <property type="component" value="Unplaced"/>
</dbReference>
<dbReference type="SUPFAM" id="SSF55637">
    <property type="entry name" value="Cell cycle regulatory proteins"/>
    <property type="match status" value="1"/>
</dbReference>
<keyword evidence="2 4" id="KW-0132">Cell division</keyword>
<dbReference type="WBParaSite" id="PEQ_0000806501-mRNA-1">
    <property type="protein sequence ID" value="PEQ_0000806501-mRNA-1"/>
    <property type="gene ID" value="PEQ_0000806501"/>
</dbReference>
<dbReference type="AlphaFoldDB" id="A0A914S174"/>
<dbReference type="Pfam" id="PF01111">
    <property type="entry name" value="CKS"/>
    <property type="match status" value="1"/>
</dbReference>
<accession>A0A914S174</accession>